<evidence type="ECO:0000256" key="2">
    <source>
        <dbReference type="ARBA" id="ARBA00005268"/>
    </source>
</evidence>
<dbReference type="EMBL" id="JACHJS010000001">
    <property type="protein sequence ID" value="MBB4968727.1"/>
    <property type="molecule type" value="Genomic_DNA"/>
</dbReference>
<feature type="transmembrane region" description="Helical" evidence="6">
    <location>
        <begin position="123"/>
        <end position="149"/>
    </location>
</feature>
<dbReference type="AlphaFoldDB" id="A0A7W7T9X0"/>
<proteinExistence type="inferred from homology"/>
<sequence length="161" mass="16016">MPVRAAVRVTAQLAAVSAVLTAVLASLPLTAAFLLVMAGVATATSAGRTKAGRRGAWVGVAILAGTLPTLVVLVLSGLVPMAGITLVPASDQTRTVGLVTLPGAFVGMPLGGSPVWQAGVLQLVVLLALLVVEGVAIVVVVELVASGLVRRSSPAGELRLT</sequence>
<keyword evidence="3 6" id="KW-0812">Transmembrane</keyword>
<gene>
    <name evidence="7" type="ORF">F4559_006086</name>
</gene>
<evidence type="ECO:0000313" key="8">
    <source>
        <dbReference type="Proteomes" id="UP000542674"/>
    </source>
</evidence>
<organism evidence="7 8">
    <name type="scientific">Saccharothrix violaceirubra</name>
    <dbReference type="NCBI Taxonomy" id="413306"/>
    <lineage>
        <taxon>Bacteria</taxon>
        <taxon>Bacillati</taxon>
        <taxon>Actinomycetota</taxon>
        <taxon>Actinomycetes</taxon>
        <taxon>Pseudonocardiales</taxon>
        <taxon>Pseudonocardiaceae</taxon>
        <taxon>Saccharothrix</taxon>
    </lineage>
</organism>
<dbReference type="GO" id="GO:0005886">
    <property type="term" value="C:plasma membrane"/>
    <property type="evidence" value="ECO:0007669"/>
    <property type="project" value="TreeGrafter"/>
</dbReference>
<evidence type="ECO:0000256" key="5">
    <source>
        <dbReference type="ARBA" id="ARBA00023136"/>
    </source>
</evidence>
<keyword evidence="5 6" id="KW-0472">Membrane</keyword>
<accession>A0A7W7T9X0</accession>
<dbReference type="InterPro" id="IPR005226">
    <property type="entry name" value="UPF0014_fam"/>
</dbReference>
<keyword evidence="4 6" id="KW-1133">Transmembrane helix</keyword>
<evidence type="ECO:0000313" key="7">
    <source>
        <dbReference type="EMBL" id="MBB4968727.1"/>
    </source>
</evidence>
<feature type="transmembrane region" description="Helical" evidence="6">
    <location>
        <begin position="96"/>
        <end position="117"/>
    </location>
</feature>
<dbReference type="PANTHER" id="PTHR30028">
    <property type="entry name" value="UPF0014 INNER MEMBRANE PROTEIN YBBM-RELATED"/>
    <property type="match status" value="1"/>
</dbReference>
<comment type="similarity">
    <text evidence="2">Belongs to the UPF0014 family.</text>
</comment>
<comment type="subcellular location">
    <subcellularLocation>
        <location evidence="1">Membrane</location>
        <topology evidence="1">Multi-pass membrane protein</topology>
    </subcellularLocation>
</comment>
<dbReference type="PANTHER" id="PTHR30028:SF0">
    <property type="entry name" value="PROTEIN ALUMINUM SENSITIVE 3"/>
    <property type="match status" value="1"/>
</dbReference>
<evidence type="ECO:0000256" key="1">
    <source>
        <dbReference type="ARBA" id="ARBA00004141"/>
    </source>
</evidence>
<dbReference type="RefSeq" id="WP_312865895.1">
    <property type="nucleotide sequence ID" value="NZ_BAABAI010000006.1"/>
</dbReference>
<name>A0A7W7T9X0_9PSEU</name>
<reference evidence="7 8" key="1">
    <citation type="submission" date="2020-08" db="EMBL/GenBank/DDBJ databases">
        <title>Sequencing the genomes of 1000 actinobacteria strains.</title>
        <authorList>
            <person name="Klenk H.-P."/>
        </authorList>
    </citation>
    <scope>NUCLEOTIDE SEQUENCE [LARGE SCALE GENOMIC DNA]</scope>
    <source>
        <strain evidence="7 8">DSM 45084</strain>
    </source>
</reference>
<feature type="transmembrane region" description="Helical" evidence="6">
    <location>
        <begin position="55"/>
        <end position="84"/>
    </location>
</feature>
<evidence type="ECO:0000256" key="3">
    <source>
        <dbReference type="ARBA" id="ARBA00022692"/>
    </source>
</evidence>
<keyword evidence="8" id="KW-1185">Reference proteome</keyword>
<evidence type="ECO:0000256" key="4">
    <source>
        <dbReference type="ARBA" id="ARBA00022989"/>
    </source>
</evidence>
<dbReference type="Proteomes" id="UP000542674">
    <property type="component" value="Unassembled WGS sequence"/>
</dbReference>
<comment type="caution">
    <text evidence="7">The sequence shown here is derived from an EMBL/GenBank/DDBJ whole genome shotgun (WGS) entry which is preliminary data.</text>
</comment>
<protein>
    <submittedName>
        <fullName evidence="7">Putative ABC transport system permease protein</fullName>
    </submittedName>
</protein>
<evidence type="ECO:0000256" key="6">
    <source>
        <dbReference type="SAM" id="Phobius"/>
    </source>
</evidence>
<dbReference type="Pfam" id="PF03649">
    <property type="entry name" value="UPF0014"/>
    <property type="match status" value="2"/>
</dbReference>